<sequence length="94" mass="10859">MLQNTANVRIETKEWDVDAMLYHNHFPQCICCCTFPFDTHRLHNIANLRQPGLVNPIHEMLFILQPPLSLRSHSLSRLEKTMIYHPPGPVLAVS</sequence>
<comment type="caution">
    <text evidence="1">The sequence shown here is derived from an EMBL/GenBank/DDBJ whole genome shotgun (WGS) entry which is preliminary data.</text>
</comment>
<reference evidence="1 2" key="1">
    <citation type="journal article" date="2024" name="Commun. Biol.">
        <title>Comparative genomic analysis of thermophilic fungi reveals convergent evolutionary adaptations and gene losses.</title>
        <authorList>
            <person name="Steindorff A.S."/>
            <person name="Aguilar-Pontes M.V."/>
            <person name="Robinson A.J."/>
            <person name="Andreopoulos B."/>
            <person name="LaButti K."/>
            <person name="Kuo A."/>
            <person name="Mondo S."/>
            <person name="Riley R."/>
            <person name="Otillar R."/>
            <person name="Haridas S."/>
            <person name="Lipzen A."/>
            <person name="Grimwood J."/>
            <person name="Schmutz J."/>
            <person name="Clum A."/>
            <person name="Reid I.D."/>
            <person name="Moisan M.C."/>
            <person name="Butler G."/>
            <person name="Nguyen T.T.M."/>
            <person name="Dewar K."/>
            <person name="Conant G."/>
            <person name="Drula E."/>
            <person name="Henrissat B."/>
            <person name="Hansel C."/>
            <person name="Singer S."/>
            <person name="Hutchinson M.I."/>
            <person name="de Vries R.P."/>
            <person name="Natvig D.O."/>
            <person name="Powell A.J."/>
            <person name="Tsang A."/>
            <person name="Grigoriev I.V."/>
        </authorList>
    </citation>
    <scope>NUCLEOTIDE SEQUENCE [LARGE SCALE GENOMIC DNA]</scope>
    <source>
        <strain evidence="1 2">ATCC 24622</strain>
    </source>
</reference>
<keyword evidence="2" id="KW-1185">Reference proteome</keyword>
<protein>
    <submittedName>
        <fullName evidence="1">Uncharacterized protein</fullName>
    </submittedName>
</protein>
<evidence type="ECO:0000313" key="2">
    <source>
        <dbReference type="Proteomes" id="UP001586593"/>
    </source>
</evidence>
<accession>A0ABR3Y700</accession>
<dbReference type="Proteomes" id="UP001586593">
    <property type="component" value="Unassembled WGS sequence"/>
</dbReference>
<organism evidence="1 2">
    <name type="scientific">Phialemonium thermophilum</name>
    <dbReference type="NCBI Taxonomy" id="223376"/>
    <lineage>
        <taxon>Eukaryota</taxon>
        <taxon>Fungi</taxon>
        <taxon>Dikarya</taxon>
        <taxon>Ascomycota</taxon>
        <taxon>Pezizomycotina</taxon>
        <taxon>Sordariomycetes</taxon>
        <taxon>Sordariomycetidae</taxon>
        <taxon>Cephalothecales</taxon>
        <taxon>Cephalothecaceae</taxon>
        <taxon>Phialemonium</taxon>
    </lineage>
</organism>
<dbReference type="EMBL" id="JAZHXJ010000006">
    <property type="protein sequence ID" value="KAL1883814.1"/>
    <property type="molecule type" value="Genomic_DNA"/>
</dbReference>
<evidence type="ECO:0000313" key="1">
    <source>
        <dbReference type="EMBL" id="KAL1883814.1"/>
    </source>
</evidence>
<name>A0ABR3Y700_9PEZI</name>
<gene>
    <name evidence="1" type="ORF">VTK73DRAFT_8350</name>
</gene>
<proteinExistence type="predicted"/>